<dbReference type="GO" id="GO:0003677">
    <property type="term" value="F:DNA binding"/>
    <property type="evidence" value="ECO:0007669"/>
    <property type="project" value="InterPro"/>
</dbReference>
<comment type="caution">
    <text evidence="2">The sequence shown here is derived from an EMBL/GenBank/DDBJ whole genome shotgun (WGS) entry which is preliminary data.</text>
</comment>
<gene>
    <name evidence="2" type="ORF">H8D24_03545</name>
</gene>
<accession>A0A8J6TXB7</accession>
<dbReference type="InterPro" id="IPR010982">
    <property type="entry name" value="Lambda_DNA-bd_dom_sf"/>
</dbReference>
<evidence type="ECO:0000259" key="1">
    <source>
        <dbReference type="PROSITE" id="PS50943"/>
    </source>
</evidence>
<dbReference type="CDD" id="cd00093">
    <property type="entry name" value="HTH_XRE"/>
    <property type="match status" value="1"/>
</dbReference>
<dbReference type="SUPFAM" id="SSF47413">
    <property type="entry name" value="lambda repressor-like DNA-binding domains"/>
    <property type="match status" value="1"/>
</dbReference>
<dbReference type="InterPro" id="IPR001387">
    <property type="entry name" value="Cro/C1-type_HTH"/>
</dbReference>
<organism evidence="2 3">
    <name type="scientific">Candidatus Thiopontia autotrophica</name>
    <dbReference type="NCBI Taxonomy" id="2841688"/>
    <lineage>
        <taxon>Bacteria</taxon>
        <taxon>Pseudomonadati</taxon>
        <taxon>Pseudomonadota</taxon>
        <taxon>Gammaproteobacteria</taxon>
        <taxon>Candidatus Thiopontia</taxon>
    </lineage>
</organism>
<dbReference type="PROSITE" id="PS50943">
    <property type="entry name" value="HTH_CROC1"/>
    <property type="match status" value="1"/>
</dbReference>
<name>A0A8J6TXB7_9GAMM</name>
<dbReference type="Proteomes" id="UP000654401">
    <property type="component" value="Unassembled WGS sequence"/>
</dbReference>
<dbReference type="Pfam" id="PF01381">
    <property type="entry name" value="HTH_3"/>
    <property type="match status" value="1"/>
</dbReference>
<evidence type="ECO:0000313" key="2">
    <source>
        <dbReference type="EMBL" id="MBC8519467.1"/>
    </source>
</evidence>
<sequence length="111" mass="12620">MGSQKIVFGERLKQARQQLGLSQKQLGLEIGIDPATASPRVNQYENNRHRPSDQTIAKLSAVLRVPVAFFHADDNELAQLILLCVQLDKDQQRVLARYIEEKYNIKCCITI</sequence>
<evidence type="ECO:0000313" key="3">
    <source>
        <dbReference type="Proteomes" id="UP000654401"/>
    </source>
</evidence>
<protein>
    <submittedName>
        <fullName evidence="2">Helix-turn-helix domain-containing protein</fullName>
    </submittedName>
</protein>
<feature type="domain" description="HTH cro/C1-type" evidence="1">
    <location>
        <begin position="12"/>
        <end position="70"/>
    </location>
</feature>
<dbReference type="Gene3D" id="1.10.260.40">
    <property type="entry name" value="lambda repressor-like DNA-binding domains"/>
    <property type="match status" value="1"/>
</dbReference>
<reference evidence="2 3" key="1">
    <citation type="submission" date="2020-08" db="EMBL/GenBank/DDBJ databases">
        <title>Bridging the membrane lipid divide: bacteria of the FCB group superphylum have the potential to synthesize archaeal ether lipids.</title>
        <authorList>
            <person name="Villanueva L."/>
            <person name="Von Meijenfeldt F.A.B."/>
            <person name="Westbye A.B."/>
            <person name="Yadav S."/>
            <person name="Hopmans E.C."/>
            <person name="Dutilh B.E."/>
            <person name="Sinninghe Damste J.S."/>
        </authorList>
    </citation>
    <scope>NUCLEOTIDE SEQUENCE [LARGE SCALE GENOMIC DNA]</scope>
    <source>
        <strain evidence="2">NIOZ-UU100</strain>
    </source>
</reference>
<dbReference type="EMBL" id="JACNFK010000023">
    <property type="protein sequence ID" value="MBC8519467.1"/>
    <property type="molecule type" value="Genomic_DNA"/>
</dbReference>
<dbReference type="AlphaFoldDB" id="A0A8J6TXB7"/>
<proteinExistence type="predicted"/>
<dbReference type="SMART" id="SM00530">
    <property type="entry name" value="HTH_XRE"/>
    <property type="match status" value="1"/>
</dbReference>